<gene>
    <name evidence="1" type="ORF">OIHEL45_20746</name>
</gene>
<protein>
    <submittedName>
        <fullName evidence="1">Uncharacterized protein</fullName>
    </submittedName>
</protein>
<name>A0ABP2D6L8_9RHOB</name>
<sequence length="47" mass="5070">MQQLFDAAEANFGLLSHSGPDANLSTEIDNAAVFDDFAHTWVGVEAF</sequence>
<dbReference type="EMBL" id="ABID01000042">
    <property type="protein sequence ID" value="EDQ03117.1"/>
    <property type="molecule type" value="Genomic_DNA"/>
</dbReference>
<reference evidence="1 2" key="1">
    <citation type="submission" date="2007-11" db="EMBL/GenBank/DDBJ databases">
        <authorList>
            <person name="Wagner-Dobler I."/>
            <person name="Ferriera S."/>
            <person name="Johnson J."/>
            <person name="Kravitz S."/>
            <person name="Beeson K."/>
            <person name="Sutton G."/>
            <person name="Rogers Y.-H."/>
            <person name="Friedman R."/>
            <person name="Frazier M."/>
            <person name="Venter J.C."/>
        </authorList>
    </citation>
    <scope>NUCLEOTIDE SEQUENCE [LARGE SCALE GENOMIC DNA]</scope>
    <source>
        <strain evidence="1 2">HEL-45</strain>
    </source>
</reference>
<keyword evidence="2" id="KW-1185">Reference proteome</keyword>
<accession>A0ABP2D6L8</accession>
<evidence type="ECO:0000313" key="1">
    <source>
        <dbReference type="EMBL" id="EDQ03117.1"/>
    </source>
</evidence>
<comment type="caution">
    <text evidence="1">The sequence shown here is derived from an EMBL/GenBank/DDBJ whole genome shotgun (WGS) entry which is preliminary data.</text>
</comment>
<dbReference type="Proteomes" id="UP000003257">
    <property type="component" value="Unassembled WGS sequence"/>
</dbReference>
<organism evidence="1 2">
    <name type="scientific">Sulfitobacter indolifex HEL-45</name>
    <dbReference type="NCBI Taxonomy" id="391624"/>
    <lineage>
        <taxon>Bacteria</taxon>
        <taxon>Pseudomonadati</taxon>
        <taxon>Pseudomonadota</taxon>
        <taxon>Alphaproteobacteria</taxon>
        <taxon>Rhodobacterales</taxon>
        <taxon>Roseobacteraceae</taxon>
        <taxon>Sulfitobacter</taxon>
    </lineage>
</organism>
<proteinExistence type="predicted"/>
<evidence type="ECO:0000313" key="2">
    <source>
        <dbReference type="Proteomes" id="UP000003257"/>
    </source>
</evidence>